<feature type="transmembrane region" description="Helical" evidence="6">
    <location>
        <begin position="12"/>
        <end position="30"/>
    </location>
</feature>
<feature type="transmembrane region" description="Helical" evidence="6">
    <location>
        <begin position="42"/>
        <end position="63"/>
    </location>
</feature>
<keyword evidence="2" id="KW-1003">Cell membrane</keyword>
<evidence type="ECO:0000256" key="6">
    <source>
        <dbReference type="SAM" id="Phobius"/>
    </source>
</evidence>
<keyword evidence="4 6" id="KW-1133">Transmembrane helix</keyword>
<gene>
    <name evidence="7" type="ORF">J2Z44_001941</name>
</gene>
<dbReference type="EMBL" id="JAGGLL010000013">
    <property type="protein sequence ID" value="MBP2022140.1"/>
    <property type="molecule type" value="Genomic_DNA"/>
</dbReference>
<organism evidence="7 8">
    <name type="scientific">Clostridium punense</name>
    <dbReference type="NCBI Taxonomy" id="1054297"/>
    <lineage>
        <taxon>Bacteria</taxon>
        <taxon>Bacillati</taxon>
        <taxon>Bacillota</taxon>
        <taxon>Clostridia</taxon>
        <taxon>Eubacteriales</taxon>
        <taxon>Clostridiaceae</taxon>
        <taxon>Clostridium</taxon>
    </lineage>
</organism>
<dbReference type="InterPro" id="IPR050833">
    <property type="entry name" value="Poly_Biosynth_Transport"/>
</dbReference>
<feature type="transmembrane region" description="Helical" evidence="6">
    <location>
        <begin position="322"/>
        <end position="342"/>
    </location>
</feature>
<accession>A0ABS4K4E1</accession>
<feature type="transmembrane region" description="Helical" evidence="6">
    <location>
        <begin position="112"/>
        <end position="134"/>
    </location>
</feature>
<evidence type="ECO:0000256" key="3">
    <source>
        <dbReference type="ARBA" id="ARBA00022692"/>
    </source>
</evidence>
<dbReference type="PANTHER" id="PTHR30250">
    <property type="entry name" value="PST FAMILY PREDICTED COLANIC ACID TRANSPORTER"/>
    <property type="match status" value="1"/>
</dbReference>
<name>A0ABS4K4E1_9CLOT</name>
<dbReference type="RefSeq" id="WP_021282076.1">
    <property type="nucleotide sequence ID" value="NZ_JAGGLL010000013.1"/>
</dbReference>
<feature type="transmembrane region" description="Helical" evidence="6">
    <location>
        <begin position="413"/>
        <end position="436"/>
    </location>
</feature>
<keyword evidence="5 6" id="KW-0472">Membrane</keyword>
<feature type="transmembrane region" description="Helical" evidence="6">
    <location>
        <begin position="166"/>
        <end position="188"/>
    </location>
</feature>
<dbReference type="CDD" id="cd13128">
    <property type="entry name" value="MATE_Wzx_like"/>
    <property type="match status" value="1"/>
</dbReference>
<evidence type="ECO:0000313" key="7">
    <source>
        <dbReference type="EMBL" id="MBP2022140.1"/>
    </source>
</evidence>
<comment type="subcellular location">
    <subcellularLocation>
        <location evidence="1">Cell membrane</location>
        <topology evidence="1">Multi-pass membrane protein</topology>
    </subcellularLocation>
</comment>
<dbReference type="PANTHER" id="PTHR30250:SF11">
    <property type="entry name" value="O-ANTIGEN TRANSPORTER-RELATED"/>
    <property type="match status" value="1"/>
</dbReference>
<keyword evidence="3 6" id="KW-0812">Transmembrane</keyword>
<feature type="transmembrane region" description="Helical" evidence="6">
    <location>
        <begin position="354"/>
        <end position="373"/>
    </location>
</feature>
<feature type="transmembrane region" description="Helical" evidence="6">
    <location>
        <begin position="141"/>
        <end position="160"/>
    </location>
</feature>
<keyword evidence="8" id="KW-1185">Reference proteome</keyword>
<evidence type="ECO:0000256" key="2">
    <source>
        <dbReference type="ARBA" id="ARBA00022475"/>
    </source>
</evidence>
<evidence type="ECO:0000256" key="4">
    <source>
        <dbReference type="ARBA" id="ARBA00022989"/>
    </source>
</evidence>
<comment type="caution">
    <text evidence="7">The sequence shown here is derived from an EMBL/GenBank/DDBJ whole genome shotgun (WGS) entry which is preliminary data.</text>
</comment>
<dbReference type="Proteomes" id="UP001519308">
    <property type="component" value="Unassembled WGS sequence"/>
</dbReference>
<protein>
    <submittedName>
        <fullName evidence="7">O-antigen/teichoic acid export membrane protein</fullName>
    </submittedName>
</protein>
<feature type="transmembrane region" description="Helical" evidence="6">
    <location>
        <begin position="379"/>
        <end position="401"/>
    </location>
</feature>
<dbReference type="Pfam" id="PF01943">
    <property type="entry name" value="Polysacc_synt"/>
    <property type="match status" value="1"/>
</dbReference>
<proteinExistence type="predicted"/>
<evidence type="ECO:0000256" key="1">
    <source>
        <dbReference type="ARBA" id="ARBA00004651"/>
    </source>
</evidence>
<evidence type="ECO:0000313" key="8">
    <source>
        <dbReference type="Proteomes" id="UP001519308"/>
    </source>
</evidence>
<evidence type="ECO:0000256" key="5">
    <source>
        <dbReference type="ARBA" id="ARBA00023136"/>
    </source>
</evidence>
<sequence>MESIAKNYTYNVIYQILSVIIPFITVPYVSRVLGAEGIGINAYTASIVQYFAIFGSLGIGLYASRTVAYKRDDKEELSKAFWSIFTLQCVLCSISFTLYIIFTIFFVDKYKLIQVIQALNLMSIAIDISWLFVGIEDFKKLIIRSIFFRILGVVCIFVFIKTPEDLWKYIVISTLSVFLGQIVMWAYLKNIVNKVKITFKDITSHLKPSLELFIPQIAIHVYLVVNKTMLGVMSTTQEVGFYESADKIIKISLASITAIGGVMLPRISNSFAKGEKDKVSYYIYTVLNFVSYLAIPFMLGMIGVSRQFTGWFLGSEFAKCSTLLIILSPIVIAIAWSNVMGMQYMIPTGRTSEFTISVVVGAVLNLGLNLVFIKKFQSIGAAIATVLAEIAVTSTQMYFLRNDIKISKLYSNLGKYFISGLIMFIPVTLIGCFLGPAPKTTLIQVSTGGVVYILCLFLLKSDINTFIFSKIFNKLYKRYLARKAEV</sequence>
<feature type="transmembrane region" description="Helical" evidence="6">
    <location>
        <begin position="84"/>
        <end position="106"/>
    </location>
</feature>
<feature type="transmembrane region" description="Helical" evidence="6">
    <location>
        <begin position="279"/>
        <end position="302"/>
    </location>
</feature>
<reference evidence="7 8" key="1">
    <citation type="submission" date="2021-03" db="EMBL/GenBank/DDBJ databases">
        <title>Genomic Encyclopedia of Type Strains, Phase IV (KMG-IV): sequencing the most valuable type-strain genomes for metagenomic binning, comparative biology and taxonomic classification.</title>
        <authorList>
            <person name="Goeker M."/>
        </authorList>
    </citation>
    <scope>NUCLEOTIDE SEQUENCE [LARGE SCALE GENOMIC DNA]</scope>
    <source>
        <strain evidence="7 8">DSM 28650</strain>
    </source>
</reference>
<dbReference type="InterPro" id="IPR002797">
    <property type="entry name" value="Polysacc_synth"/>
</dbReference>